<dbReference type="GO" id="GO:0005886">
    <property type="term" value="C:plasma membrane"/>
    <property type="evidence" value="ECO:0007669"/>
    <property type="project" value="UniProtKB-SubCell"/>
</dbReference>
<feature type="transmembrane region" description="Helical" evidence="6">
    <location>
        <begin position="176"/>
        <end position="198"/>
    </location>
</feature>
<comment type="subcellular location">
    <subcellularLocation>
        <location evidence="1">Cell membrane</location>
        <topology evidence="1">Multi-pass membrane protein</topology>
    </subcellularLocation>
</comment>
<dbReference type="GO" id="GO:0015171">
    <property type="term" value="F:amino acid transmembrane transporter activity"/>
    <property type="evidence" value="ECO:0007669"/>
    <property type="project" value="TreeGrafter"/>
</dbReference>
<reference evidence="7 8" key="2">
    <citation type="submission" date="2018-12" db="EMBL/GenBank/DDBJ databases">
        <title>Simiduia agarivorans gen. nov., sp. nov., a marine, agarolytic bacterium isolated from shallow coastal water from Keelung, Taiwan.</title>
        <authorList>
            <person name="Shieh W.Y."/>
        </authorList>
    </citation>
    <scope>NUCLEOTIDE SEQUENCE [LARGE SCALE GENOMIC DNA]</scope>
    <source>
        <strain evidence="7 8">GTF-13</strain>
    </source>
</reference>
<evidence type="ECO:0000313" key="8">
    <source>
        <dbReference type="Proteomes" id="UP000280792"/>
    </source>
</evidence>
<organism evidence="7 8">
    <name type="scientific">Aestuariirhabdus litorea</name>
    <dbReference type="NCBI Taxonomy" id="2528527"/>
    <lineage>
        <taxon>Bacteria</taxon>
        <taxon>Pseudomonadati</taxon>
        <taxon>Pseudomonadota</taxon>
        <taxon>Gammaproteobacteria</taxon>
        <taxon>Oceanospirillales</taxon>
        <taxon>Aestuariirhabdaceae</taxon>
        <taxon>Aestuariirhabdus</taxon>
    </lineage>
</organism>
<keyword evidence="5 6" id="KW-0472">Membrane</keyword>
<reference evidence="7 8" key="1">
    <citation type="submission" date="2018-08" db="EMBL/GenBank/DDBJ databases">
        <authorList>
            <person name="Khan S.A."/>
        </authorList>
    </citation>
    <scope>NUCLEOTIDE SEQUENCE [LARGE SCALE GENOMIC DNA]</scope>
    <source>
        <strain evidence="7 8">GTF-13</strain>
    </source>
</reference>
<evidence type="ECO:0000313" key="7">
    <source>
        <dbReference type="EMBL" id="RRJ82378.1"/>
    </source>
</evidence>
<keyword evidence="2" id="KW-1003">Cell membrane</keyword>
<dbReference type="InterPro" id="IPR001123">
    <property type="entry name" value="LeuE-type"/>
</dbReference>
<evidence type="ECO:0000256" key="2">
    <source>
        <dbReference type="ARBA" id="ARBA00022475"/>
    </source>
</evidence>
<evidence type="ECO:0000256" key="5">
    <source>
        <dbReference type="ARBA" id="ARBA00023136"/>
    </source>
</evidence>
<dbReference type="Pfam" id="PF01810">
    <property type="entry name" value="LysE"/>
    <property type="match status" value="1"/>
</dbReference>
<dbReference type="AlphaFoldDB" id="A0A3P3VKH8"/>
<keyword evidence="4 6" id="KW-1133">Transmembrane helix</keyword>
<dbReference type="PANTHER" id="PTHR30086:SF20">
    <property type="entry name" value="ARGININE EXPORTER PROTEIN ARGO-RELATED"/>
    <property type="match status" value="1"/>
</dbReference>
<accession>A0A3P3VKH8</accession>
<dbReference type="Proteomes" id="UP000280792">
    <property type="component" value="Unassembled WGS sequence"/>
</dbReference>
<proteinExistence type="predicted"/>
<evidence type="ECO:0000256" key="3">
    <source>
        <dbReference type="ARBA" id="ARBA00022692"/>
    </source>
</evidence>
<feature type="transmembrane region" description="Helical" evidence="6">
    <location>
        <begin position="6"/>
        <end position="24"/>
    </location>
</feature>
<evidence type="ECO:0000256" key="1">
    <source>
        <dbReference type="ARBA" id="ARBA00004651"/>
    </source>
</evidence>
<dbReference type="PANTHER" id="PTHR30086">
    <property type="entry name" value="ARGININE EXPORTER PROTEIN ARGO"/>
    <property type="match status" value="1"/>
</dbReference>
<sequence length="208" mass="22297">MSAYLTGLGLGASMIIPIGAQNAYVLTSGLRRRYPFWVATLCAVCDLVLILVGVMGVGTLVSSNPLWIQVACWGGALFLAWYGGLSLRSALQPQQLRESSIPLSSLRSVLAGALAVTLLNPHVYLDTVVVLGSIGGQYQGDERLYFALGAVCASLFWFYGLGLGAARLAPWLDRPLVWKLVDIGVWLLMWFLALKLALKGIELAGVGN</sequence>
<comment type="caution">
    <text evidence="7">The sequence shown here is derived from an EMBL/GenBank/DDBJ whole genome shotgun (WGS) entry which is preliminary data.</text>
</comment>
<keyword evidence="8" id="KW-1185">Reference proteome</keyword>
<feature type="transmembrane region" description="Helical" evidence="6">
    <location>
        <begin position="36"/>
        <end position="60"/>
    </location>
</feature>
<gene>
    <name evidence="7" type="ORF">D0544_10875</name>
</gene>
<dbReference type="RefSeq" id="WP_125016087.1">
    <property type="nucleotide sequence ID" value="NZ_QWEZ01000002.1"/>
</dbReference>
<feature type="transmembrane region" description="Helical" evidence="6">
    <location>
        <begin position="66"/>
        <end position="85"/>
    </location>
</feature>
<keyword evidence="3 6" id="KW-0812">Transmembrane</keyword>
<dbReference type="EMBL" id="QWEZ01000002">
    <property type="protein sequence ID" value="RRJ82378.1"/>
    <property type="molecule type" value="Genomic_DNA"/>
</dbReference>
<feature type="transmembrane region" description="Helical" evidence="6">
    <location>
        <begin position="144"/>
        <end position="164"/>
    </location>
</feature>
<evidence type="ECO:0000256" key="6">
    <source>
        <dbReference type="SAM" id="Phobius"/>
    </source>
</evidence>
<evidence type="ECO:0000256" key="4">
    <source>
        <dbReference type="ARBA" id="ARBA00022989"/>
    </source>
</evidence>
<protein>
    <submittedName>
        <fullName evidence="7">Amino acid transporter</fullName>
    </submittedName>
</protein>
<name>A0A3P3VKH8_9GAMM</name>